<dbReference type="Proteomes" id="UP001168146">
    <property type="component" value="Unassembled WGS sequence"/>
</dbReference>
<accession>A0AAN6FRH6</accession>
<organism evidence="2 4">
    <name type="scientific">Friedmanniomyces endolithicus</name>
    <dbReference type="NCBI Taxonomy" id="329885"/>
    <lineage>
        <taxon>Eukaryota</taxon>
        <taxon>Fungi</taxon>
        <taxon>Dikarya</taxon>
        <taxon>Ascomycota</taxon>
        <taxon>Pezizomycotina</taxon>
        <taxon>Dothideomycetes</taxon>
        <taxon>Dothideomycetidae</taxon>
        <taxon>Mycosphaerellales</taxon>
        <taxon>Teratosphaeriaceae</taxon>
        <taxon>Friedmanniomyces</taxon>
    </lineage>
</organism>
<dbReference type="Proteomes" id="UP001175353">
    <property type="component" value="Unassembled WGS sequence"/>
</dbReference>
<proteinExistence type="predicted"/>
<comment type="caution">
    <text evidence="2">The sequence shown here is derived from an EMBL/GenBank/DDBJ whole genome shotgun (WGS) entry which is preliminary data.</text>
</comment>
<feature type="region of interest" description="Disordered" evidence="1">
    <location>
        <begin position="280"/>
        <end position="308"/>
    </location>
</feature>
<gene>
    <name evidence="2" type="ORF">LTR82_007862</name>
    <name evidence="3" type="ORF">LTR91_004866</name>
</gene>
<feature type="compositionally biased region" description="Polar residues" evidence="1">
    <location>
        <begin position="38"/>
        <end position="54"/>
    </location>
</feature>
<name>A0AAN6FRH6_9PEZI</name>
<reference evidence="2" key="1">
    <citation type="submission" date="2021-12" db="EMBL/GenBank/DDBJ databases">
        <title>Black yeast isolated from Biological Soil Crust.</title>
        <authorList>
            <person name="Kurbessoian T."/>
        </authorList>
    </citation>
    <scope>NUCLEOTIDE SEQUENCE</scope>
    <source>
        <strain evidence="2">CCFEE 5208</strain>
    </source>
</reference>
<feature type="region of interest" description="Disordered" evidence="1">
    <location>
        <begin position="95"/>
        <end position="117"/>
    </location>
</feature>
<dbReference type="EMBL" id="JAUJLE010000029">
    <property type="protein sequence ID" value="KAK1003075.1"/>
    <property type="molecule type" value="Genomic_DNA"/>
</dbReference>
<dbReference type="AlphaFoldDB" id="A0AAN6FRH6"/>
<evidence type="ECO:0000313" key="3">
    <source>
        <dbReference type="EMBL" id="KAK1003075.1"/>
    </source>
</evidence>
<evidence type="ECO:0000256" key="1">
    <source>
        <dbReference type="SAM" id="MobiDB-lite"/>
    </source>
</evidence>
<keyword evidence="5" id="KW-1185">Reference proteome</keyword>
<evidence type="ECO:0000313" key="5">
    <source>
        <dbReference type="Proteomes" id="UP001175353"/>
    </source>
</evidence>
<reference evidence="3" key="2">
    <citation type="submission" date="2023-06" db="EMBL/GenBank/DDBJ databases">
        <title>Black Yeasts Isolated from many extreme environments.</title>
        <authorList>
            <person name="Coleine C."/>
            <person name="Stajich J.E."/>
            <person name="Selbmann L."/>
        </authorList>
    </citation>
    <scope>NUCLEOTIDE SEQUENCE</scope>
    <source>
        <strain evidence="3">CCFEE 5200</strain>
    </source>
</reference>
<feature type="region of interest" description="Disordered" evidence="1">
    <location>
        <begin position="37"/>
        <end position="56"/>
    </location>
</feature>
<evidence type="ECO:0000313" key="4">
    <source>
        <dbReference type="Proteomes" id="UP001168146"/>
    </source>
</evidence>
<dbReference type="EMBL" id="JASUXU010000022">
    <property type="protein sequence ID" value="KAK0320945.1"/>
    <property type="molecule type" value="Genomic_DNA"/>
</dbReference>
<protein>
    <submittedName>
        <fullName evidence="2">Uncharacterized protein</fullName>
    </submittedName>
</protein>
<evidence type="ECO:0000313" key="2">
    <source>
        <dbReference type="EMBL" id="KAK0320945.1"/>
    </source>
</evidence>
<sequence length="308" mass="34453">MPVSGKPVESPPARGELYVFSSPFKLTPVGRKVIEPTPVSSAPNSEPIPFNTTPVDPKPVGPTPVCCTTHNHAKPLKITRMLKCYNKNLNSKDRARTVGRGTPPGPGEGGSINSDLHSGISTSKVTDSAADRRVLQIRELKPRQRLQELREVLNDEVDRQLEYHPKKPKPVIQPGTYEFLEPVFTYVPNPLESRHIALEMKSYWFFDLLTREIMTGIHNSTQCRECRRTVARVGASAILGAINQDVKQSGLSKGRRAIQPIAEYSRKMVRYGTGERLSKLRRDSKGGKKIQIRKQWTQNQRGVAKGKK</sequence>